<gene>
    <name evidence="2" type="ORF">Tci_630989</name>
</gene>
<feature type="non-terminal residue" evidence="2">
    <location>
        <position position="1"/>
    </location>
</feature>
<organism evidence="2">
    <name type="scientific">Tanacetum cinerariifolium</name>
    <name type="common">Dalmatian daisy</name>
    <name type="synonym">Chrysanthemum cinerariifolium</name>
    <dbReference type="NCBI Taxonomy" id="118510"/>
    <lineage>
        <taxon>Eukaryota</taxon>
        <taxon>Viridiplantae</taxon>
        <taxon>Streptophyta</taxon>
        <taxon>Embryophyta</taxon>
        <taxon>Tracheophyta</taxon>
        <taxon>Spermatophyta</taxon>
        <taxon>Magnoliopsida</taxon>
        <taxon>eudicotyledons</taxon>
        <taxon>Gunneridae</taxon>
        <taxon>Pentapetalae</taxon>
        <taxon>asterids</taxon>
        <taxon>campanulids</taxon>
        <taxon>Asterales</taxon>
        <taxon>Asteraceae</taxon>
        <taxon>Asteroideae</taxon>
        <taxon>Anthemideae</taxon>
        <taxon>Anthemidinae</taxon>
        <taxon>Tanacetum</taxon>
    </lineage>
</organism>
<protein>
    <submittedName>
        <fullName evidence="2">Uncharacterized protein</fullName>
    </submittedName>
</protein>
<accession>A0A699JWS3</accession>
<proteinExistence type="predicted"/>
<name>A0A699JWS3_TANCI</name>
<evidence type="ECO:0000256" key="1">
    <source>
        <dbReference type="SAM" id="MobiDB-lite"/>
    </source>
</evidence>
<dbReference type="EMBL" id="BKCJ010450998">
    <property type="protein sequence ID" value="GFA59017.1"/>
    <property type="molecule type" value="Genomic_DNA"/>
</dbReference>
<reference evidence="2" key="1">
    <citation type="journal article" date="2019" name="Sci. Rep.">
        <title>Draft genome of Tanacetum cinerariifolium, the natural source of mosquito coil.</title>
        <authorList>
            <person name="Yamashiro T."/>
            <person name="Shiraishi A."/>
            <person name="Satake H."/>
            <person name="Nakayama K."/>
        </authorList>
    </citation>
    <scope>NUCLEOTIDE SEQUENCE</scope>
</reference>
<feature type="compositionally biased region" description="Low complexity" evidence="1">
    <location>
        <begin position="163"/>
        <end position="177"/>
    </location>
</feature>
<sequence>ESVGSSFSRVILIGSISFEVSVAPKVGAVTVASPAEVLKLDTHSSSKVDPLESSLPPVSVASMVLPFLCSNNSRSDTEIPERHVSPTTSILEIPTAPILPSPTPHDAMLTRWRSRVALRSSSPTTSTLEILTAPILPVPYAIVAPSFEFPLAPVVAQPEIHHSSSGHSSSDHSLSVHTPPDTIVADSSTPPSFVHPPLARTPRYSEAYLQLEVYPIIYHVSTDDIRVSLGYSSYESSARPSRKRCRSPAAAMTSSIHATRALVPSCTDLLPPCKRDVKARIDAGIGIKVDLGVDVEDEVEDKVESSNRGTIEVGLDVVARIDIPDGMLMADAVEHLEQVEEGLHDIYNHVIEIPLYRIEGIKTGHRELEARSMIAGGERASLLDQVASLERKHTRLRDTMMMERARTNRFRRCVRFIESEIRQI</sequence>
<dbReference type="AlphaFoldDB" id="A0A699JWS3"/>
<feature type="region of interest" description="Disordered" evidence="1">
    <location>
        <begin position="160"/>
        <end position="194"/>
    </location>
</feature>
<evidence type="ECO:0000313" key="2">
    <source>
        <dbReference type="EMBL" id="GFA59017.1"/>
    </source>
</evidence>
<comment type="caution">
    <text evidence="2">The sequence shown here is derived from an EMBL/GenBank/DDBJ whole genome shotgun (WGS) entry which is preliminary data.</text>
</comment>